<dbReference type="Pfam" id="PF17955">
    <property type="entry name" value="Cas6b_N"/>
    <property type="match status" value="1"/>
</dbReference>
<dbReference type="EMBL" id="CACRUE010000033">
    <property type="protein sequence ID" value="VYU30114.1"/>
    <property type="molecule type" value="Genomic_DNA"/>
</dbReference>
<reference evidence="3" key="1">
    <citation type="submission" date="2019-11" db="EMBL/GenBank/DDBJ databases">
        <authorList>
            <person name="Feng L."/>
        </authorList>
    </citation>
    <scope>NUCLEOTIDE SEQUENCE</scope>
    <source>
        <strain evidence="3">IbartlettiiLFYP30</strain>
    </source>
</reference>
<evidence type="ECO:0000259" key="2">
    <source>
        <dbReference type="Pfam" id="PF17955"/>
    </source>
</evidence>
<accession>A0A6N3DQR3</accession>
<dbReference type="InterPro" id="IPR041528">
    <property type="entry name" value="Cas6b_N"/>
</dbReference>
<organism evidence="3">
    <name type="scientific">Intestinibacter bartlettii</name>
    <dbReference type="NCBI Taxonomy" id="261299"/>
    <lineage>
        <taxon>Bacteria</taxon>
        <taxon>Bacillati</taxon>
        <taxon>Bacillota</taxon>
        <taxon>Clostridia</taxon>
        <taxon>Peptostreptococcales</taxon>
        <taxon>Peptostreptococcaceae</taxon>
        <taxon>Intestinibacter</taxon>
    </lineage>
</organism>
<feature type="domain" description="Cas6b C-terminal" evidence="1">
    <location>
        <begin position="108"/>
        <end position="218"/>
    </location>
</feature>
<evidence type="ECO:0000313" key="3">
    <source>
        <dbReference type="EMBL" id="VYU30114.1"/>
    </source>
</evidence>
<evidence type="ECO:0008006" key="4">
    <source>
        <dbReference type="Google" id="ProtNLM"/>
    </source>
</evidence>
<dbReference type="RefSeq" id="WP_226913775.1">
    <property type="nucleotide sequence ID" value="NZ_BAABXU010000001.1"/>
</dbReference>
<evidence type="ECO:0000259" key="1">
    <source>
        <dbReference type="Pfam" id="PF17262"/>
    </source>
</evidence>
<feature type="domain" description="Cas6b N-terminal" evidence="2">
    <location>
        <begin position="3"/>
        <end position="103"/>
    </location>
</feature>
<name>A0A6N3DQR3_9FIRM</name>
<dbReference type="InterPro" id="IPR020209">
    <property type="entry name" value="Cas6b_C"/>
</dbReference>
<proteinExistence type="predicted"/>
<dbReference type="Pfam" id="PF17262">
    <property type="entry name" value="Cas6b_C"/>
    <property type="match status" value="1"/>
</dbReference>
<sequence length="218" mass="25436">MKEVQICQVIYKDIKVNRSTAPMIRGYFANKYNEIEQMHNHKDDKFIYRYPHIQYKVLNNNPVLLGIEDGAKIIQENDIFLDDVIKIGQQEFESNQREISFKKVKLGVSDEIIKYKFITPWLALNQNNIKKYTAADLIEKEEILKRVLIGNILSFSKGMDYTVDKTIKVKLDLNQIDVKFKQKEMLAFIGEFFINFEIPDNFAIGKGISRGFGTVKKI</sequence>
<protein>
    <recommendedName>
        <fullName evidence="4">DNA repair protein</fullName>
    </recommendedName>
</protein>
<dbReference type="AlphaFoldDB" id="A0A6N3DQR3"/>
<gene>
    <name evidence="3" type="ORF">IBLFYP30_02293</name>
</gene>